<gene>
    <name evidence="2" type="ORF">JO379_005228</name>
</gene>
<dbReference type="InterPro" id="IPR001884">
    <property type="entry name" value="IF5A-like"/>
</dbReference>
<evidence type="ECO:0000313" key="2">
    <source>
        <dbReference type="EMBL" id="MBP2405759.1"/>
    </source>
</evidence>
<dbReference type="PANTHER" id="PTHR11673">
    <property type="entry name" value="TRANSLATION INITIATION FACTOR 5A FAMILY MEMBER"/>
    <property type="match status" value="1"/>
</dbReference>
<protein>
    <submittedName>
        <fullName evidence="2">Translation initiation factor 5A</fullName>
    </submittedName>
</protein>
<dbReference type="InterPro" id="IPR012340">
    <property type="entry name" value="NA-bd_OB-fold"/>
</dbReference>
<dbReference type="InterPro" id="IPR014722">
    <property type="entry name" value="Rib_uL2_dom2"/>
</dbReference>
<dbReference type="InterPro" id="IPR020189">
    <property type="entry name" value="IF5A_C"/>
</dbReference>
<reference evidence="2 3" key="1">
    <citation type="submission" date="2021-03" db="EMBL/GenBank/DDBJ databases">
        <title>Sequencing the genomes of 1000 actinobacteria strains.</title>
        <authorList>
            <person name="Klenk H.-P."/>
        </authorList>
    </citation>
    <scope>NUCLEOTIDE SEQUENCE [LARGE SCALE GENOMIC DNA]</scope>
    <source>
        <strain evidence="2 3">DSM 41480</strain>
    </source>
</reference>
<dbReference type="InterPro" id="IPR008991">
    <property type="entry name" value="Translation_prot_SH3-like_sf"/>
</dbReference>
<feature type="domain" description="Translation initiation factor 5A C-terminal" evidence="1">
    <location>
        <begin position="35"/>
        <end position="102"/>
    </location>
</feature>
<name>A0ABS4YAE5_9ACTN</name>
<evidence type="ECO:0000313" key="3">
    <source>
        <dbReference type="Proteomes" id="UP001519291"/>
    </source>
</evidence>
<keyword evidence="2" id="KW-0396">Initiation factor</keyword>
<organism evidence="2 3">
    <name type="scientific">Streptomyces syringium</name>
    <dbReference type="NCBI Taxonomy" id="76729"/>
    <lineage>
        <taxon>Bacteria</taxon>
        <taxon>Bacillati</taxon>
        <taxon>Actinomycetota</taxon>
        <taxon>Actinomycetes</taxon>
        <taxon>Kitasatosporales</taxon>
        <taxon>Streptomycetaceae</taxon>
        <taxon>Streptomyces</taxon>
    </lineage>
</organism>
<dbReference type="EMBL" id="JAGIOH010000001">
    <property type="protein sequence ID" value="MBP2405759.1"/>
    <property type="molecule type" value="Genomic_DNA"/>
</dbReference>
<dbReference type="Pfam" id="PF01287">
    <property type="entry name" value="eIF-5a"/>
    <property type="match status" value="1"/>
</dbReference>
<dbReference type="GO" id="GO:0003743">
    <property type="term" value="F:translation initiation factor activity"/>
    <property type="evidence" value="ECO:0007669"/>
    <property type="project" value="UniProtKB-KW"/>
</dbReference>
<comment type="caution">
    <text evidence="2">The sequence shown here is derived from an EMBL/GenBank/DDBJ whole genome shotgun (WGS) entry which is preliminary data.</text>
</comment>
<dbReference type="SUPFAM" id="SSF50249">
    <property type="entry name" value="Nucleic acid-binding proteins"/>
    <property type="match status" value="1"/>
</dbReference>
<sequence>MSASPTGIRLTGIDIFTGRKHEDVVSATHNVDVPNVKRSEYQLVDIADGFLSMMDDGGEMKEDVKLPAGELGDAIAADFEAGKDLLVTVISAMGEEAAISHKEAPKGSGA</sequence>
<dbReference type="Gene3D" id="2.40.50.140">
    <property type="entry name" value="Nucleic acid-binding proteins"/>
    <property type="match status" value="1"/>
</dbReference>
<dbReference type="NCBIfam" id="TIGR00037">
    <property type="entry name" value="eIF_5A"/>
    <property type="match status" value="1"/>
</dbReference>
<dbReference type="SUPFAM" id="SSF50104">
    <property type="entry name" value="Translation proteins SH3-like domain"/>
    <property type="match status" value="1"/>
</dbReference>
<keyword evidence="3" id="KW-1185">Reference proteome</keyword>
<dbReference type="Proteomes" id="UP001519291">
    <property type="component" value="Unassembled WGS sequence"/>
</dbReference>
<dbReference type="PIRSF" id="PIRSF003025">
    <property type="entry name" value="eIF5A"/>
    <property type="match status" value="1"/>
</dbReference>
<keyword evidence="2" id="KW-0648">Protein biosynthesis</keyword>
<dbReference type="CDD" id="cd04468">
    <property type="entry name" value="S1_eIF5A"/>
    <property type="match status" value="1"/>
</dbReference>
<dbReference type="Gene3D" id="2.30.30.30">
    <property type="match status" value="1"/>
</dbReference>
<proteinExistence type="predicted"/>
<dbReference type="SMART" id="SM01376">
    <property type="entry name" value="eIF-5a"/>
    <property type="match status" value="1"/>
</dbReference>
<accession>A0ABS4YAE5</accession>
<evidence type="ECO:0000259" key="1">
    <source>
        <dbReference type="SMART" id="SM01376"/>
    </source>
</evidence>